<gene>
    <name evidence="2" type="ORF">CHYS00102_LOCUS10753</name>
</gene>
<feature type="compositionally biased region" description="Basic and acidic residues" evidence="1">
    <location>
        <begin position="296"/>
        <end position="305"/>
    </location>
</feature>
<evidence type="ECO:0000313" key="2">
    <source>
        <dbReference type="EMBL" id="CAD8883557.1"/>
    </source>
</evidence>
<feature type="region of interest" description="Disordered" evidence="1">
    <location>
        <begin position="264"/>
        <end position="328"/>
    </location>
</feature>
<dbReference type="EMBL" id="HBFR01014756">
    <property type="protein sequence ID" value="CAD8883557.1"/>
    <property type="molecule type" value="Transcribed_RNA"/>
</dbReference>
<dbReference type="AlphaFoldDB" id="A0A7S1BET3"/>
<feature type="compositionally biased region" description="Basic and acidic residues" evidence="1">
    <location>
        <begin position="1"/>
        <end position="10"/>
    </location>
</feature>
<feature type="region of interest" description="Disordered" evidence="1">
    <location>
        <begin position="1"/>
        <end position="32"/>
    </location>
</feature>
<feature type="compositionally biased region" description="Basic and acidic residues" evidence="1">
    <location>
        <begin position="264"/>
        <end position="273"/>
    </location>
</feature>
<sequence>MRSKRNREMADASAHTSRETVTGSRKEHLTSSSMRDAEYSCLSSFQATPKSHPTYNEVKFARIDHVAERFMNACMCKCTDIYFDDQCYAGGGEPSPQNAETTMLNDDIVLLDLTQDSAYNQPHSIEDNVKLGLTRTSDKFDLTRSKSGLDLTRDDRTLDVAQEVDLTQDSGRINMTHVSDLTRNSDRLDLTQELDLAWDSGRHGVTQKLGLTRSSSRLDVIQDLDLRRDIDSLDVTQESFFMNGHEHSTIVENPLLKLYQKSDVTRNGDDTPAKELPFSTSSPSPPNRSSISDGSGHSDGEEGGHKHVKATVPPAATTKSGLPPLNREIEKLARTSNDLRRKRINSKRRRESVLLKTMPSKNGMIIPIFLKD</sequence>
<name>A0A7S1BET3_9STRA</name>
<proteinExistence type="predicted"/>
<organism evidence="2">
    <name type="scientific">Corethron hystrix</name>
    <dbReference type="NCBI Taxonomy" id="216773"/>
    <lineage>
        <taxon>Eukaryota</taxon>
        <taxon>Sar</taxon>
        <taxon>Stramenopiles</taxon>
        <taxon>Ochrophyta</taxon>
        <taxon>Bacillariophyta</taxon>
        <taxon>Coscinodiscophyceae</taxon>
        <taxon>Corethrophycidae</taxon>
        <taxon>Corethrales</taxon>
        <taxon>Corethraceae</taxon>
        <taxon>Corethron</taxon>
    </lineage>
</organism>
<feature type="compositionally biased region" description="Low complexity" evidence="1">
    <location>
        <begin position="277"/>
        <end position="295"/>
    </location>
</feature>
<evidence type="ECO:0000256" key="1">
    <source>
        <dbReference type="SAM" id="MobiDB-lite"/>
    </source>
</evidence>
<reference evidence="2" key="1">
    <citation type="submission" date="2021-01" db="EMBL/GenBank/DDBJ databases">
        <authorList>
            <person name="Corre E."/>
            <person name="Pelletier E."/>
            <person name="Niang G."/>
            <person name="Scheremetjew M."/>
            <person name="Finn R."/>
            <person name="Kale V."/>
            <person name="Holt S."/>
            <person name="Cochrane G."/>
            <person name="Meng A."/>
            <person name="Brown T."/>
            <person name="Cohen L."/>
        </authorList>
    </citation>
    <scope>NUCLEOTIDE SEQUENCE</scope>
    <source>
        <strain evidence="2">308</strain>
    </source>
</reference>
<protein>
    <submittedName>
        <fullName evidence="2">Uncharacterized protein</fullName>
    </submittedName>
</protein>
<accession>A0A7S1BET3</accession>